<evidence type="ECO:0000256" key="1">
    <source>
        <dbReference type="ARBA" id="ARBA00004167"/>
    </source>
</evidence>
<evidence type="ECO:0000256" key="3">
    <source>
        <dbReference type="ARBA" id="ARBA00022475"/>
    </source>
</evidence>
<evidence type="ECO:0000256" key="9">
    <source>
        <dbReference type="SAM" id="MobiDB-lite"/>
    </source>
</evidence>
<keyword evidence="11" id="KW-1185">Reference proteome</keyword>
<dbReference type="OrthoDB" id="3267321at2"/>
<evidence type="ECO:0000256" key="5">
    <source>
        <dbReference type="ARBA" id="ARBA00022927"/>
    </source>
</evidence>
<name>A0A7I9VAD0_9ACTN</name>
<keyword evidence="2" id="KW-0813">Transport</keyword>
<feature type="compositionally biased region" description="Basic and acidic residues" evidence="9">
    <location>
        <begin position="143"/>
        <end position="152"/>
    </location>
</feature>
<dbReference type="PRINTS" id="PR01506">
    <property type="entry name" value="TATBPROTEIN"/>
</dbReference>
<feature type="region of interest" description="Disordered" evidence="9">
    <location>
        <begin position="105"/>
        <end position="152"/>
    </location>
</feature>
<dbReference type="InterPro" id="IPR003369">
    <property type="entry name" value="TatA/B/E"/>
</dbReference>
<comment type="subcellular location">
    <subcellularLocation>
        <location evidence="1">Membrane</location>
        <topology evidence="1">Single-pass membrane protein</topology>
    </subcellularLocation>
</comment>
<keyword evidence="7" id="KW-0811">Translocation</keyword>
<organism evidence="10 11">
    <name type="scientific">Gordonia spumicola</name>
    <dbReference type="NCBI Taxonomy" id="589161"/>
    <lineage>
        <taxon>Bacteria</taxon>
        <taxon>Bacillati</taxon>
        <taxon>Actinomycetota</taxon>
        <taxon>Actinomycetes</taxon>
        <taxon>Mycobacteriales</taxon>
        <taxon>Gordoniaceae</taxon>
        <taxon>Gordonia</taxon>
    </lineage>
</organism>
<reference evidence="11" key="1">
    <citation type="submission" date="2019-06" db="EMBL/GenBank/DDBJ databases">
        <title>Gordonia isolated from sludge of a wastewater treatment plant.</title>
        <authorList>
            <person name="Tamura T."/>
            <person name="Aoyama K."/>
            <person name="Kang Y."/>
            <person name="Saito S."/>
            <person name="Akiyama N."/>
            <person name="Yazawa K."/>
            <person name="Gonoi T."/>
            <person name="Mikami Y."/>
        </authorList>
    </citation>
    <scope>NUCLEOTIDE SEQUENCE [LARGE SCALE GENOMIC DNA]</scope>
    <source>
        <strain evidence="11">NBRC 107696</strain>
    </source>
</reference>
<keyword evidence="8" id="KW-0472">Membrane</keyword>
<evidence type="ECO:0000256" key="7">
    <source>
        <dbReference type="ARBA" id="ARBA00023010"/>
    </source>
</evidence>
<dbReference type="Gene3D" id="1.20.5.3310">
    <property type="match status" value="1"/>
</dbReference>
<dbReference type="Proteomes" id="UP000444960">
    <property type="component" value="Unassembled WGS sequence"/>
</dbReference>
<dbReference type="AlphaFoldDB" id="A0A7I9VAD0"/>
<evidence type="ECO:0000256" key="6">
    <source>
        <dbReference type="ARBA" id="ARBA00022989"/>
    </source>
</evidence>
<comment type="caution">
    <text evidence="10">The sequence shown here is derived from an EMBL/GenBank/DDBJ whole genome shotgun (WGS) entry which is preliminary data.</text>
</comment>
<proteinExistence type="predicted"/>
<sequence>MFSSIGWGEIVVLLAAGLIILGPERLPGAVSWTMQSIRKVRDYATGASGQLRDEMGTDFDQFREPIKQINELRQMTPKGIVTKHLLGGDSSSIDDLGRSVRETLDFDGTAASTPRAVAEPEGPDLSKLGSADAPAPPSKVKRTHDFTDWDAT</sequence>
<evidence type="ECO:0000313" key="10">
    <source>
        <dbReference type="EMBL" id="GEE02071.1"/>
    </source>
</evidence>
<dbReference type="GO" id="GO:0043953">
    <property type="term" value="P:protein transport by the Tat complex"/>
    <property type="evidence" value="ECO:0007669"/>
    <property type="project" value="InterPro"/>
</dbReference>
<keyword evidence="4" id="KW-0812">Transmembrane</keyword>
<keyword evidence="6" id="KW-1133">Transmembrane helix</keyword>
<gene>
    <name evidence="10" type="primary">tatB</name>
    <name evidence="10" type="ORF">nbrc107696_25170</name>
</gene>
<protein>
    <submittedName>
        <fullName evidence="10">Sec-independent protein translocase protein TatB</fullName>
    </submittedName>
</protein>
<evidence type="ECO:0000256" key="4">
    <source>
        <dbReference type="ARBA" id="ARBA00022692"/>
    </source>
</evidence>
<evidence type="ECO:0000256" key="8">
    <source>
        <dbReference type="ARBA" id="ARBA00023136"/>
    </source>
</evidence>
<dbReference type="EMBL" id="BJOV01000005">
    <property type="protein sequence ID" value="GEE02071.1"/>
    <property type="molecule type" value="Genomic_DNA"/>
</dbReference>
<dbReference type="RefSeq" id="WP_161895838.1">
    <property type="nucleotide sequence ID" value="NZ_BJOV01000005.1"/>
</dbReference>
<dbReference type="NCBIfam" id="TIGR01410">
    <property type="entry name" value="tatB"/>
    <property type="match status" value="1"/>
</dbReference>
<keyword evidence="5" id="KW-0653">Protein transport</keyword>
<dbReference type="GO" id="GO:0008320">
    <property type="term" value="F:protein transmembrane transporter activity"/>
    <property type="evidence" value="ECO:0007669"/>
    <property type="project" value="InterPro"/>
</dbReference>
<dbReference type="InterPro" id="IPR018448">
    <property type="entry name" value="TatB"/>
</dbReference>
<dbReference type="GO" id="GO:0016020">
    <property type="term" value="C:membrane"/>
    <property type="evidence" value="ECO:0007669"/>
    <property type="project" value="InterPro"/>
</dbReference>
<keyword evidence="3" id="KW-1003">Cell membrane</keyword>
<evidence type="ECO:0000256" key="2">
    <source>
        <dbReference type="ARBA" id="ARBA00022448"/>
    </source>
</evidence>
<dbReference type="Pfam" id="PF02416">
    <property type="entry name" value="TatA_B_E"/>
    <property type="match status" value="1"/>
</dbReference>
<evidence type="ECO:0000313" key="11">
    <source>
        <dbReference type="Proteomes" id="UP000444960"/>
    </source>
</evidence>
<accession>A0A7I9VAD0</accession>